<evidence type="ECO:0000313" key="3">
    <source>
        <dbReference type="EMBL" id="KAA8543210.1"/>
    </source>
</evidence>
<feature type="domain" description="PWWP" evidence="2">
    <location>
        <begin position="26"/>
        <end position="83"/>
    </location>
</feature>
<keyword evidence="4" id="KW-1185">Reference proteome</keyword>
<feature type="region of interest" description="Disordered" evidence="1">
    <location>
        <begin position="222"/>
        <end position="251"/>
    </location>
</feature>
<sequence length="591" mass="64826">MAPSRRKGGSKASAAAAAAARRQWKVGDLVLAKVKGFPAWPATVSEPEKWGYSADWKKVLVYFFGTKQIAFCNPADVEAFTEEKKESLLIKRHGKGADFVRAVHEIIDSYEKLKKQDQVVDINSGDEVTVTKSGNSVESLYSVGLKDQTEAPAATLGSSSKYSYSTGDKNEPTLPIEDAAAAATRKDALHDREPSSDEPIDNVAVTEKPLATTFSSRKRFGGIKSQIRTTEKRAPSARRSRSSSRVNSCKSQELILPSSNDTNNAEDVVANVLWDRSMRRNRRIRKSLDVSEGHGAESPPFISNGSIEENGSEIVTADSETFSLNEGSTVESGCKLLQPESVVEYCKGDVELSQTLNFQSKTIVIKKKRKPNRKRMATDTTEITCRLVKEAGSEVEVHGTGQNSPNPHGKNERNSKEDGDEHLPLVKRARVRMGRPSSTREELDTLIQLEEKSSEVSNSLSEQPCTSINSDENSPAEKDSFVVKDAVDNSLSSNKCPQLSISKTWPRDGKKNQQFGYSVDGEAALPPFKRLHRALEAMSANAAEDGQTCSEALPTTKTSINGCFSSTMDCSQYDCGKRTRKWNWSAGCQHI</sequence>
<dbReference type="AlphaFoldDB" id="A0A5J5BLV3"/>
<feature type="compositionally biased region" description="Basic and acidic residues" evidence="1">
    <location>
        <begin position="438"/>
        <end position="454"/>
    </location>
</feature>
<proteinExistence type="predicted"/>
<name>A0A5J5BLV3_9ASTE</name>
<evidence type="ECO:0000256" key="1">
    <source>
        <dbReference type="SAM" id="MobiDB-lite"/>
    </source>
</evidence>
<feature type="region of interest" description="Disordered" evidence="1">
    <location>
        <begin position="152"/>
        <end position="208"/>
    </location>
</feature>
<reference evidence="3 4" key="1">
    <citation type="submission" date="2019-09" db="EMBL/GenBank/DDBJ databases">
        <title>A chromosome-level genome assembly of the Chinese tupelo Nyssa sinensis.</title>
        <authorList>
            <person name="Yang X."/>
            <person name="Kang M."/>
            <person name="Yang Y."/>
            <person name="Xiong H."/>
            <person name="Wang M."/>
            <person name="Zhang Z."/>
            <person name="Wang Z."/>
            <person name="Wu H."/>
            <person name="Ma T."/>
            <person name="Liu J."/>
            <person name="Xi Z."/>
        </authorList>
    </citation>
    <scope>NUCLEOTIDE SEQUENCE [LARGE SCALE GENOMIC DNA]</scope>
    <source>
        <strain evidence="3">J267</strain>
        <tissue evidence="3">Leaf</tissue>
    </source>
</reference>
<dbReference type="EMBL" id="CM018034">
    <property type="protein sequence ID" value="KAA8543210.1"/>
    <property type="molecule type" value="Genomic_DNA"/>
</dbReference>
<dbReference type="InterPro" id="IPR000313">
    <property type="entry name" value="PWWP_dom"/>
</dbReference>
<dbReference type="PANTHER" id="PTHR12550">
    <property type="entry name" value="HEPATOMA-DERIVED GROWTH FACTOR-RELATED"/>
    <property type="match status" value="1"/>
</dbReference>
<dbReference type="PROSITE" id="PS50812">
    <property type="entry name" value="PWWP"/>
    <property type="match status" value="1"/>
</dbReference>
<dbReference type="PANTHER" id="PTHR12550:SF49">
    <property type="entry name" value="PROTEIN HUA2-LIKE 2-RELATED"/>
    <property type="match status" value="1"/>
</dbReference>
<dbReference type="OrthoDB" id="62853at2759"/>
<accession>A0A5J5BLV3</accession>
<dbReference type="SUPFAM" id="SSF63748">
    <property type="entry name" value="Tudor/PWWP/MBT"/>
    <property type="match status" value="1"/>
</dbReference>
<evidence type="ECO:0000259" key="2">
    <source>
        <dbReference type="PROSITE" id="PS50812"/>
    </source>
</evidence>
<gene>
    <name evidence="3" type="ORF">F0562_021295</name>
</gene>
<feature type="compositionally biased region" description="Polar residues" evidence="1">
    <location>
        <begin position="455"/>
        <end position="473"/>
    </location>
</feature>
<feature type="compositionally biased region" description="Basic and acidic residues" evidence="1">
    <location>
        <begin position="184"/>
        <end position="195"/>
    </location>
</feature>
<organism evidence="3 4">
    <name type="scientific">Nyssa sinensis</name>
    <dbReference type="NCBI Taxonomy" id="561372"/>
    <lineage>
        <taxon>Eukaryota</taxon>
        <taxon>Viridiplantae</taxon>
        <taxon>Streptophyta</taxon>
        <taxon>Embryophyta</taxon>
        <taxon>Tracheophyta</taxon>
        <taxon>Spermatophyta</taxon>
        <taxon>Magnoliopsida</taxon>
        <taxon>eudicotyledons</taxon>
        <taxon>Gunneridae</taxon>
        <taxon>Pentapetalae</taxon>
        <taxon>asterids</taxon>
        <taxon>Cornales</taxon>
        <taxon>Nyssaceae</taxon>
        <taxon>Nyssa</taxon>
    </lineage>
</organism>
<evidence type="ECO:0000313" key="4">
    <source>
        <dbReference type="Proteomes" id="UP000325577"/>
    </source>
</evidence>
<feature type="compositionally biased region" description="Polar residues" evidence="1">
    <location>
        <begin position="156"/>
        <end position="167"/>
    </location>
</feature>
<dbReference type="Pfam" id="PF00855">
    <property type="entry name" value="PWWP"/>
    <property type="match status" value="1"/>
</dbReference>
<dbReference type="Gene3D" id="2.30.30.140">
    <property type="match status" value="1"/>
</dbReference>
<dbReference type="SMART" id="SM00293">
    <property type="entry name" value="PWWP"/>
    <property type="match status" value="1"/>
</dbReference>
<dbReference type="Proteomes" id="UP000325577">
    <property type="component" value="Linkage Group LG11"/>
</dbReference>
<feature type="region of interest" description="Disordered" evidence="1">
    <location>
        <begin position="391"/>
        <end position="477"/>
    </location>
</feature>
<protein>
    <recommendedName>
        <fullName evidence="2">PWWP domain-containing protein</fullName>
    </recommendedName>
</protein>
<feature type="compositionally biased region" description="Basic and acidic residues" evidence="1">
    <location>
        <begin position="409"/>
        <end position="424"/>
    </location>
</feature>